<dbReference type="Gene3D" id="1.25.10.10">
    <property type="entry name" value="Leucine-rich Repeat Variant"/>
    <property type="match status" value="1"/>
</dbReference>
<dbReference type="Proteomes" id="UP000193920">
    <property type="component" value="Unassembled WGS sequence"/>
</dbReference>
<feature type="region of interest" description="Disordered" evidence="1">
    <location>
        <begin position="785"/>
        <end position="871"/>
    </location>
</feature>
<feature type="compositionally biased region" description="Low complexity" evidence="1">
    <location>
        <begin position="82"/>
        <end position="93"/>
    </location>
</feature>
<dbReference type="OrthoDB" id="66599at2759"/>
<feature type="compositionally biased region" description="Low complexity" evidence="1">
    <location>
        <begin position="155"/>
        <end position="164"/>
    </location>
</feature>
<dbReference type="InterPro" id="IPR016024">
    <property type="entry name" value="ARM-type_fold"/>
</dbReference>
<dbReference type="Pfam" id="PF21040">
    <property type="entry name" value="CEP104-like_TOG"/>
    <property type="match status" value="1"/>
</dbReference>
<dbReference type="PANTHER" id="PTHR13371:SF0">
    <property type="entry name" value="CENTROSOMAL PROTEIN OF 104 KDA"/>
    <property type="match status" value="1"/>
</dbReference>
<name>A0A1Y2FRA3_9FUNG</name>
<comment type="caution">
    <text evidence="2">The sequence shown here is derived from an EMBL/GenBank/DDBJ whole genome shotgun (WGS) entry which is preliminary data.</text>
</comment>
<protein>
    <recommendedName>
        <fullName evidence="4">TOG domain-containing protein</fullName>
    </recommendedName>
</protein>
<feature type="compositionally biased region" description="Low complexity" evidence="1">
    <location>
        <begin position="123"/>
        <end position="137"/>
    </location>
</feature>
<dbReference type="EMBL" id="MCOG01000002">
    <property type="protein sequence ID" value="ORY86531.1"/>
    <property type="molecule type" value="Genomic_DNA"/>
</dbReference>
<proteinExistence type="predicted"/>
<accession>A0A1Y2FRA3</accession>
<dbReference type="GO" id="GO:0005929">
    <property type="term" value="C:cilium"/>
    <property type="evidence" value="ECO:0007669"/>
    <property type="project" value="TreeGrafter"/>
</dbReference>
<dbReference type="PANTHER" id="PTHR13371">
    <property type="entry name" value="GLYCINE-, GLUTAMATE-, THIENYLCYCLOHEXYLPIPERIDINE-BINDING PROTEIN"/>
    <property type="match status" value="1"/>
</dbReference>
<feature type="compositionally biased region" description="Basic and acidic residues" evidence="1">
    <location>
        <begin position="812"/>
        <end position="824"/>
    </location>
</feature>
<dbReference type="AlphaFoldDB" id="A0A1Y2FRA3"/>
<feature type="region of interest" description="Disordered" evidence="1">
    <location>
        <begin position="448"/>
        <end position="482"/>
    </location>
</feature>
<evidence type="ECO:0000256" key="1">
    <source>
        <dbReference type="SAM" id="MobiDB-lite"/>
    </source>
</evidence>
<gene>
    <name evidence="2" type="ORF">LY90DRAFT_663183</name>
</gene>
<reference evidence="2 3" key="1">
    <citation type="submission" date="2016-08" db="EMBL/GenBank/DDBJ databases">
        <title>A Parts List for Fungal Cellulosomes Revealed by Comparative Genomics.</title>
        <authorList>
            <consortium name="DOE Joint Genome Institute"/>
            <person name="Haitjema C.H."/>
            <person name="Gilmore S.P."/>
            <person name="Henske J.K."/>
            <person name="Solomon K.V."/>
            <person name="De Groot R."/>
            <person name="Kuo A."/>
            <person name="Mondo S.J."/>
            <person name="Salamov A.A."/>
            <person name="Labutti K."/>
            <person name="Zhao Z."/>
            <person name="Chiniquy J."/>
            <person name="Barry K."/>
            <person name="Brewer H.M."/>
            <person name="Purvine S.O."/>
            <person name="Wright A.T."/>
            <person name="Boxma B."/>
            <person name="Van Alen T."/>
            <person name="Hackstein J.H."/>
            <person name="Baker S.E."/>
            <person name="Grigoriev I.V."/>
            <person name="O'Malley M.A."/>
        </authorList>
    </citation>
    <scope>NUCLEOTIDE SEQUENCE [LARGE SCALE GENOMIC DNA]</scope>
    <source>
        <strain evidence="2 3">G1</strain>
    </source>
</reference>
<dbReference type="InterPro" id="IPR052607">
    <property type="entry name" value="CEP104-like"/>
</dbReference>
<feature type="compositionally biased region" description="Basic and acidic residues" evidence="1">
    <location>
        <begin position="1"/>
        <end position="14"/>
    </location>
</feature>
<evidence type="ECO:0000313" key="3">
    <source>
        <dbReference type="Proteomes" id="UP000193920"/>
    </source>
</evidence>
<evidence type="ECO:0008006" key="4">
    <source>
        <dbReference type="Google" id="ProtNLM"/>
    </source>
</evidence>
<feature type="compositionally biased region" description="Low complexity" evidence="1">
    <location>
        <begin position="787"/>
        <end position="811"/>
    </location>
</feature>
<feature type="compositionally biased region" description="Polar residues" evidence="1">
    <location>
        <begin position="15"/>
        <end position="28"/>
    </location>
</feature>
<sequence>MENIFEKKDDELSRSSRSSGYIHNTNESDNTKLKHNHNKFRNTINDGESSNYRSRRDNNNNNNNHNNYSIHQDNRSIQYRGNSNSTNKNNNSIKDNINIYDQMDSELDIMIHNSSVEIINIDNTDIDGDNNNNNNQGNHKKRNNIGSNNHKEENIYNNNNNNNENDNETKKLINPTVLERMDSIINEEEIDRLIENEISFRTDENEVINTIDQTSRNYTKSMTLEFDRNNQNQQQDENKRNFGKELKKYISALEIAKRRSIKSGKNEFAKIINTLLIIFIESQNKINKMIDSREKAIQDKNFDKADNIKANIDYIKDVAINNLKKNKELIIEQNQNNNDIRIYENVNFDFRYDEDITDRFYNSSTNRLLSKSSVDNYRESRSITFKNDVKGKTDKNHLNLFENHENKLEGKDLNNDGDILNSNKNVEEDLKSFKNLRRNELSMENETFQKSYHHHSPLEKKEYNVEKDDVNDEYPKNRPDEDKLEPLQKSILVEYELSISIFSEYVIRSLFSLRFQYKEWAIKYITHQLQENYHEWLKNGVDENEKSNHKKKYNSEMTLVRQEKYIMASIQVLRHCVEDTREKIVSVSMNLLLLISLIVKNLNLQTILFNNMDFLVNQIFINSADMNKRIKECALNTFMKMSSYFHTKPYSILPYIFKPFSISVKTSGKMKLSVNNNVSIPLIPWRYAVSRLQLLLDIINKYDISYRKSNSDNENGLTFDAVMKFVIPFFNHQNGNVRDIASSLVAEVSVKVGFYNEELNDYIKDLNPQILNIIKMKSAQLKKKRNYNNNNNNNDNNINKSNNNNSYNNKNSKNEARSKDQEKNQRKKNSMNIPKNRNKNNNDISTNNNKINSNKNNKNLNKYQEKKIYNE</sequence>
<feature type="compositionally biased region" description="Basic and acidic residues" evidence="1">
    <location>
        <begin position="456"/>
        <end position="482"/>
    </location>
</feature>
<organism evidence="2 3">
    <name type="scientific">Neocallimastix californiae</name>
    <dbReference type="NCBI Taxonomy" id="1754190"/>
    <lineage>
        <taxon>Eukaryota</taxon>
        <taxon>Fungi</taxon>
        <taxon>Fungi incertae sedis</taxon>
        <taxon>Chytridiomycota</taxon>
        <taxon>Chytridiomycota incertae sedis</taxon>
        <taxon>Neocallimastigomycetes</taxon>
        <taxon>Neocallimastigales</taxon>
        <taxon>Neocallimastigaceae</taxon>
        <taxon>Neocallimastix</taxon>
    </lineage>
</organism>
<feature type="compositionally biased region" description="Low complexity" evidence="1">
    <location>
        <begin position="59"/>
        <end position="69"/>
    </location>
</feature>
<feature type="region of interest" description="Disordered" evidence="1">
    <location>
        <begin position="123"/>
        <end position="169"/>
    </location>
</feature>
<feature type="region of interest" description="Disordered" evidence="1">
    <location>
        <begin position="1"/>
        <end position="93"/>
    </location>
</feature>
<evidence type="ECO:0000313" key="2">
    <source>
        <dbReference type="EMBL" id="ORY86531.1"/>
    </source>
</evidence>
<dbReference type="InterPro" id="IPR011989">
    <property type="entry name" value="ARM-like"/>
</dbReference>
<keyword evidence="3" id="KW-1185">Reference proteome</keyword>
<dbReference type="SUPFAM" id="SSF48371">
    <property type="entry name" value="ARM repeat"/>
    <property type="match status" value="1"/>
</dbReference>
<feature type="non-terminal residue" evidence="2">
    <location>
        <position position="871"/>
    </location>
</feature>
<feature type="compositionally biased region" description="Low complexity" evidence="1">
    <location>
        <begin position="830"/>
        <end position="862"/>
    </location>
</feature>